<gene>
    <name evidence="1" type="ORF">SSX86_030127</name>
</gene>
<keyword evidence="2" id="KW-1185">Reference proteome</keyword>
<dbReference type="EMBL" id="JBCNJP010000027">
    <property type="protein sequence ID" value="KAK9053493.1"/>
    <property type="molecule type" value="Genomic_DNA"/>
</dbReference>
<comment type="caution">
    <text evidence="1">The sequence shown here is derived from an EMBL/GenBank/DDBJ whole genome shotgun (WGS) entry which is preliminary data.</text>
</comment>
<sequence>MCSTEYISYREYMILNLQAMSLTTHHVAVAPLGQGRGPLWKRRLAFQALFSREVLPQSLFDRRTVVEMDQQNMVSNSELDLNRMSQEPGPGESNSNGFVGLRGGVLGAGLGSVTLNHHHTKFQTLIRIIFSPEAACEVIEAELHSHVFFEEKPEHHHLMLDIVVIQATQTSSCQEIVVLFLCFRYGYVTPSEGVMARF</sequence>
<evidence type="ECO:0000313" key="1">
    <source>
        <dbReference type="EMBL" id="KAK9053493.1"/>
    </source>
</evidence>
<evidence type="ECO:0000313" key="2">
    <source>
        <dbReference type="Proteomes" id="UP001408789"/>
    </source>
</evidence>
<dbReference type="AlphaFoldDB" id="A0AAP0CDU8"/>
<name>A0AAP0CDU8_9ASTR</name>
<protein>
    <submittedName>
        <fullName evidence="1">Uncharacterized protein</fullName>
    </submittedName>
</protein>
<dbReference type="Proteomes" id="UP001408789">
    <property type="component" value="Unassembled WGS sequence"/>
</dbReference>
<organism evidence="1 2">
    <name type="scientific">Deinandra increscens subsp. villosa</name>
    <dbReference type="NCBI Taxonomy" id="3103831"/>
    <lineage>
        <taxon>Eukaryota</taxon>
        <taxon>Viridiplantae</taxon>
        <taxon>Streptophyta</taxon>
        <taxon>Embryophyta</taxon>
        <taxon>Tracheophyta</taxon>
        <taxon>Spermatophyta</taxon>
        <taxon>Magnoliopsida</taxon>
        <taxon>eudicotyledons</taxon>
        <taxon>Gunneridae</taxon>
        <taxon>Pentapetalae</taxon>
        <taxon>asterids</taxon>
        <taxon>campanulids</taxon>
        <taxon>Asterales</taxon>
        <taxon>Asteraceae</taxon>
        <taxon>Asteroideae</taxon>
        <taxon>Heliantheae alliance</taxon>
        <taxon>Madieae</taxon>
        <taxon>Madiinae</taxon>
        <taxon>Deinandra</taxon>
    </lineage>
</organism>
<accession>A0AAP0CDU8</accession>
<proteinExistence type="predicted"/>
<reference evidence="1 2" key="1">
    <citation type="submission" date="2024-04" db="EMBL/GenBank/DDBJ databases">
        <title>The reference genome of an endangered Asteraceae, Deinandra increscens subsp. villosa, native to the Central Coast of California.</title>
        <authorList>
            <person name="Guilliams M."/>
            <person name="Hasenstab-Lehman K."/>
            <person name="Meyer R."/>
            <person name="Mcevoy S."/>
        </authorList>
    </citation>
    <scope>NUCLEOTIDE SEQUENCE [LARGE SCALE GENOMIC DNA]</scope>
    <source>
        <tissue evidence="1">Leaf</tissue>
    </source>
</reference>